<organism evidence="1 2">
    <name type="scientific">Candidatus Magnetoglobus multicellularis str. Araruama</name>
    <dbReference type="NCBI Taxonomy" id="890399"/>
    <lineage>
        <taxon>Bacteria</taxon>
        <taxon>Pseudomonadati</taxon>
        <taxon>Thermodesulfobacteriota</taxon>
        <taxon>Desulfobacteria</taxon>
        <taxon>Desulfobacterales</taxon>
        <taxon>Desulfobacteraceae</taxon>
        <taxon>Candidatus Magnetoglobus</taxon>
    </lineage>
</organism>
<proteinExistence type="predicted"/>
<evidence type="ECO:0000313" key="1">
    <source>
        <dbReference type="EMBL" id="ETR70187.1"/>
    </source>
</evidence>
<dbReference type="Proteomes" id="UP000189670">
    <property type="component" value="Unassembled WGS sequence"/>
</dbReference>
<comment type="caution">
    <text evidence="1">The sequence shown here is derived from an EMBL/GenBank/DDBJ whole genome shotgun (WGS) entry which is preliminary data.</text>
</comment>
<protein>
    <submittedName>
        <fullName evidence="1">Uncharacterized protein</fullName>
    </submittedName>
</protein>
<sequence length="89" mass="10609">MIEAKDFRKERIKNQPRLTGGELAIEVAQKVRDTFAGIFGAYRWNNEELNDFYNMIFPKAKTKIQVILFLEAYRPQKKCNTLRYKEVTY</sequence>
<dbReference type="AlphaFoldDB" id="A0A1V1P5P4"/>
<dbReference type="EMBL" id="ATBP01000469">
    <property type="protein sequence ID" value="ETR70187.1"/>
    <property type="molecule type" value="Genomic_DNA"/>
</dbReference>
<gene>
    <name evidence="1" type="ORF">OMM_08998</name>
</gene>
<reference evidence="2" key="1">
    <citation type="submission" date="2012-11" db="EMBL/GenBank/DDBJ databases">
        <authorList>
            <person name="Lucero-Rivera Y.E."/>
            <person name="Tovar-Ramirez D."/>
        </authorList>
    </citation>
    <scope>NUCLEOTIDE SEQUENCE [LARGE SCALE GENOMIC DNA]</scope>
    <source>
        <strain evidence="2">Araruama</strain>
    </source>
</reference>
<accession>A0A1V1P5P4</accession>
<evidence type="ECO:0000313" key="2">
    <source>
        <dbReference type="Proteomes" id="UP000189670"/>
    </source>
</evidence>
<name>A0A1V1P5P4_9BACT</name>